<gene>
    <name evidence="2" type="ORF">SAMN04488519_105356</name>
</gene>
<feature type="chain" id="PRO_5011470543" description="Lipoprotein" evidence="1">
    <location>
        <begin position="25"/>
        <end position="282"/>
    </location>
</feature>
<organism evidence="2 3">
    <name type="scientific">Algoriphagus ornithinivorans</name>
    <dbReference type="NCBI Taxonomy" id="226506"/>
    <lineage>
        <taxon>Bacteria</taxon>
        <taxon>Pseudomonadati</taxon>
        <taxon>Bacteroidota</taxon>
        <taxon>Cytophagia</taxon>
        <taxon>Cytophagales</taxon>
        <taxon>Cyclobacteriaceae</taxon>
        <taxon>Algoriphagus</taxon>
    </lineage>
</organism>
<dbReference type="STRING" id="226506.SAMN04488519_105356"/>
<dbReference type="EMBL" id="FOVW01000005">
    <property type="protein sequence ID" value="SFO34792.1"/>
    <property type="molecule type" value="Genomic_DNA"/>
</dbReference>
<protein>
    <recommendedName>
        <fullName evidence="4">Lipoprotein</fullName>
    </recommendedName>
</protein>
<keyword evidence="3" id="KW-1185">Reference proteome</keyword>
<dbReference type="PROSITE" id="PS51257">
    <property type="entry name" value="PROKAR_LIPOPROTEIN"/>
    <property type="match status" value="1"/>
</dbReference>
<sequence>MKYRQTKHLLAFLMAFLFLVGCQENEDSVLVQEQDSVEASQETEFTNSLEDIDEVVLTGFQRNDFGDRNMVALEEDLCDRAIITWLPGEKTMIIDFGEGCSSPRGVIRKGKIIVKYTGRYWAPGTVITTTFDNYYVNERKIEGIRVVKNLGFDESSKSFTFNMVVEAGKMIWPDGSFRTFASRHQKKVFLPSASSDGLRWELTGTTIGKNREGKEFKSEILQPLIFFQRCVASGIRIPSSGILARKLEGKALLTINFGDGTCDREITLSRGDRSKTITLPRD</sequence>
<evidence type="ECO:0000313" key="2">
    <source>
        <dbReference type="EMBL" id="SFO34792.1"/>
    </source>
</evidence>
<proteinExistence type="predicted"/>
<dbReference type="AlphaFoldDB" id="A0A1I5GFQ1"/>
<evidence type="ECO:0000313" key="3">
    <source>
        <dbReference type="Proteomes" id="UP000199564"/>
    </source>
</evidence>
<feature type="signal peptide" evidence="1">
    <location>
        <begin position="1"/>
        <end position="24"/>
    </location>
</feature>
<keyword evidence="1" id="KW-0732">Signal</keyword>
<accession>A0A1I5GFQ1</accession>
<dbReference type="RefSeq" id="WP_139217473.1">
    <property type="nucleotide sequence ID" value="NZ_FOVW01000005.1"/>
</dbReference>
<evidence type="ECO:0000256" key="1">
    <source>
        <dbReference type="SAM" id="SignalP"/>
    </source>
</evidence>
<dbReference type="Proteomes" id="UP000199564">
    <property type="component" value="Unassembled WGS sequence"/>
</dbReference>
<evidence type="ECO:0008006" key="4">
    <source>
        <dbReference type="Google" id="ProtNLM"/>
    </source>
</evidence>
<name>A0A1I5GFQ1_9BACT</name>
<reference evidence="3" key="1">
    <citation type="submission" date="2016-10" db="EMBL/GenBank/DDBJ databases">
        <authorList>
            <person name="Varghese N."/>
            <person name="Submissions S."/>
        </authorList>
    </citation>
    <scope>NUCLEOTIDE SEQUENCE [LARGE SCALE GENOMIC DNA]</scope>
    <source>
        <strain evidence="3">DSM 15282</strain>
    </source>
</reference>